<accession>J7CVS8</accession>
<protein>
    <submittedName>
        <fullName evidence="1">Uncharacterized protein</fullName>
    </submittedName>
</protein>
<dbReference type="HOGENOM" id="CLU_3250953_0_0_9"/>
<organism evidence="1 2">
    <name type="scientific">Enterococcus faecium 505</name>
    <dbReference type="NCBI Taxonomy" id="1134806"/>
    <lineage>
        <taxon>Bacteria</taxon>
        <taxon>Bacillati</taxon>
        <taxon>Bacillota</taxon>
        <taxon>Bacilli</taxon>
        <taxon>Lactobacillales</taxon>
        <taxon>Enterococcaceae</taxon>
        <taxon>Enterococcus</taxon>
    </lineage>
</organism>
<gene>
    <name evidence="1" type="ORF">HMPREF1348_01147</name>
</gene>
<evidence type="ECO:0000313" key="1">
    <source>
        <dbReference type="EMBL" id="EJY46000.1"/>
    </source>
</evidence>
<dbReference type="AlphaFoldDB" id="J7CVS8"/>
<evidence type="ECO:0000313" key="2">
    <source>
        <dbReference type="Proteomes" id="UP000006403"/>
    </source>
</evidence>
<reference evidence="1 2" key="1">
    <citation type="submission" date="2012-04" db="EMBL/GenBank/DDBJ databases">
        <authorList>
            <person name="Weinstock G."/>
            <person name="Sodergren E."/>
            <person name="Lobos E.A."/>
            <person name="Fulton L."/>
            <person name="Fulton R."/>
            <person name="Courtney L."/>
            <person name="Fronick C."/>
            <person name="O'Laughlin M."/>
            <person name="Godfrey J."/>
            <person name="Wilson R.M."/>
            <person name="Miner T."/>
            <person name="Farmer C."/>
            <person name="Delehaunty K."/>
            <person name="Cordes M."/>
            <person name="Minx P."/>
            <person name="Tomlinson C."/>
            <person name="Chen J."/>
            <person name="Wollam A."/>
            <person name="Pepin K.H."/>
            <person name="Bhonagiri V."/>
            <person name="Zhang X."/>
            <person name="Suruliraj S."/>
            <person name="Warren W."/>
            <person name="Mitreva M."/>
            <person name="Mardis E.R."/>
            <person name="Wilson R.K."/>
        </authorList>
    </citation>
    <scope>NUCLEOTIDE SEQUENCE [LARGE SCALE GENOMIC DNA]</scope>
    <source>
        <strain evidence="1 2">505</strain>
    </source>
</reference>
<name>J7CVS8_ENTFC</name>
<sequence>MIHILIVFSVKVKISMFISIFSKNSSYRLTKPLEYRKLFLYK</sequence>
<dbReference type="Proteomes" id="UP000006403">
    <property type="component" value="Unassembled WGS sequence"/>
</dbReference>
<comment type="caution">
    <text evidence="1">The sequence shown here is derived from an EMBL/GenBank/DDBJ whole genome shotgun (WGS) entry which is preliminary data.</text>
</comment>
<dbReference type="EMBL" id="AMBL01000031">
    <property type="protein sequence ID" value="EJY46000.1"/>
    <property type="molecule type" value="Genomic_DNA"/>
</dbReference>
<proteinExistence type="predicted"/>